<evidence type="ECO:0000313" key="1">
    <source>
        <dbReference type="EMBL" id="KIM50754.1"/>
    </source>
</evidence>
<evidence type="ECO:0000313" key="2">
    <source>
        <dbReference type="Proteomes" id="UP000053989"/>
    </source>
</evidence>
<name>A0A0C3D2W3_9AGAM</name>
<dbReference type="HOGENOM" id="CLU_044484_2_0_1"/>
<proteinExistence type="predicted"/>
<reference evidence="1 2" key="1">
    <citation type="submission" date="2014-04" db="EMBL/GenBank/DDBJ databases">
        <authorList>
            <consortium name="DOE Joint Genome Institute"/>
            <person name="Kuo A."/>
            <person name="Kohler A."/>
            <person name="Nagy L.G."/>
            <person name="Floudas D."/>
            <person name="Copeland A."/>
            <person name="Barry K.W."/>
            <person name="Cichocki N."/>
            <person name="Veneault-Fourrey C."/>
            <person name="LaButti K."/>
            <person name="Lindquist E.A."/>
            <person name="Lipzen A."/>
            <person name="Lundell T."/>
            <person name="Morin E."/>
            <person name="Murat C."/>
            <person name="Sun H."/>
            <person name="Tunlid A."/>
            <person name="Henrissat B."/>
            <person name="Grigoriev I.V."/>
            <person name="Hibbett D.S."/>
            <person name="Martin F."/>
            <person name="Nordberg H.P."/>
            <person name="Cantor M.N."/>
            <person name="Hua S.X."/>
        </authorList>
    </citation>
    <scope>NUCLEOTIDE SEQUENCE [LARGE SCALE GENOMIC DNA]</scope>
    <source>
        <strain evidence="1 2">Foug A</strain>
    </source>
</reference>
<dbReference type="EMBL" id="KN822335">
    <property type="protein sequence ID" value="KIM50754.1"/>
    <property type="molecule type" value="Genomic_DNA"/>
</dbReference>
<sequence length="114" mass="13133">MPEGQRLNKGLSRLLRILLSESSHLIWVLRCERTIQGTSHSLSTVTTRWKSKINQCISTDCFLATFHKTKHFTHHLVHNMWTPSLRPQLPDLDPDWVVRNEVLVGINPTIPCTP</sequence>
<dbReference type="InParanoid" id="A0A0C3D2W3"/>
<reference evidence="2" key="2">
    <citation type="submission" date="2015-01" db="EMBL/GenBank/DDBJ databases">
        <title>Evolutionary Origins and Diversification of the Mycorrhizal Mutualists.</title>
        <authorList>
            <consortium name="DOE Joint Genome Institute"/>
            <consortium name="Mycorrhizal Genomics Consortium"/>
            <person name="Kohler A."/>
            <person name="Kuo A."/>
            <person name="Nagy L.G."/>
            <person name="Floudas D."/>
            <person name="Copeland A."/>
            <person name="Barry K.W."/>
            <person name="Cichocki N."/>
            <person name="Veneault-Fourrey C."/>
            <person name="LaButti K."/>
            <person name="Lindquist E.A."/>
            <person name="Lipzen A."/>
            <person name="Lundell T."/>
            <person name="Morin E."/>
            <person name="Murat C."/>
            <person name="Riley R."/>
            <person name="Ohm R."/>
            <person name="Sun H."/>
            <person name="Tunlid A."/>
            <person name="Henrissat B."/>
            <person name="Grigoriev I.V."/>
            <person name="Hibbett D.S."/>
            <person name="Martin F."/>
        </authorList>
    </citation>
    <scope>NUCLEOTIDE SEQUENCE [LARGE SCALE GENOMIC DNA]</scope>
    <source>
        <strain evidence="2">Foug A</strain>
    </source>
</reference>
<accession>A0A0C3D2W3</accession>
<protein>
    <submittedName>
        <fullName evidence="1">Uncharacterized protein</fullName>
    </submittedName>
</protein>
<dbReference type="OrthoDB" id="3262992at2759"/>
<dbReference type="Proteomes" id="UP000053989">
    <property type="component" value="Unassembled WGS sequence"/>
</dbReference>
<dbReference type="STRING" id="1036808.A0A0C3D2W3"/>
<organism evidence="1 2">
    <name type="scientific">Scleroderma citrinum Foug A</name>
    <dbReference type="NCBI Taxonomy" id="1036808"/>
    <lineage>
        <taxon>Eukaryota</taxon>
        <taxon>Fungi</taxon>
        <taxon>Dikarya</taxon>
        <taxon>Basidiomycota</taxon>
        <taxon>Agaricomycotina</taxon>
        <taxon>Agaricomycetes</taxon>
        <taxon>Agaricomycetidae</taxon>
        <taxon>Boletales</taxon>
        <taxon>Sclerodermatineae</taxon>
        <taxon>Sclerodermataceae</taxon>
        <taxon>Scleroderma</taxon>
    </lineage>
</organism>
<feature type="non-terminal residue" evidence="1">
    <location>
        <position position="114"/>
    </location>
</feature>
<gene>
    <name evidence="1" type="ORF">SCLCIDRAFT_1174360</name>
</gene>
<keyword evidence="2" id="KW-1185">Reference proteome</keyword>
<dbReference type="AlphaFoldDB" id="A0A0C3D2W3"/>